<name>A0A0R0FAQ8_SOYBN</name>
<dbReference type="PANTHER" id="PTHR45786:SF66">
    <property type="entry name" value="HOOK MOTIF PROTEIN, PUTATIVE-RELATED"/>
    <property type="match status" value="1"/>
</dbReference>
<gene>
    <name evidence="1" type="ORF">GLYMA_18G142400</name>
</gene>
<reference evidence="1 2" key="1">
    <citation type="journal article" date="2010" name="Nature">
        <title>Genome sequence of the palaeopolyploid soybean.</title>
        <authorList>
            <person name="Schmutz J."/>
            <person name="Cannon S.B."/>
            <person name="Schlueter J."/>
            <person name="Ma J."/>
            <person name="Mitros T."/>
            <person name="Nelson W."/>
            <person name="Hyten D.L."/>
            <person name="Song Q."/>
            <person name="Thelen J.J."/>
            <person name="Cheng J."/>
            <person name="Xu D."/>
            <person name="Hellsten U."/>
            <person name="May G.D."/>
            <person name="Yu Y."/>
            <person name="Sakurai T."/>
            <person name="Umezawa T."/>
            <person name="Bhattacharyya M.K."/>
            <person name="Sandhu D."/>
            <person name="Valliyodan B."/>
            <person name="Lindquist E."/>
            <person name="Peto M."/>
            <person name="Grant D."/>
            <person name="Shu S."/>
            <person name="Goodstein D."/>
            <person name="Barry K."/>
            <person name="Futrell-Griggs M."/>
            <person name="Abernathy B."/>
            <person name="Du J."/>
            <person name="Tian Z."/>
            <person name="Zhu L."/>
            <person name="Gill N."/>
            <person name="Joshi T."/>
            <person name="Libault M."/>
            <person name="Sethuraman A."/>
            <person name="Zhang X.-C."/>
            <person name="Shinozaki K."/>
            <person name="Nguyen H.T."/>
            <person name="Wing R.A."/>
            <person name="Cregan P."/>
            <person name="Specht J."/>
            <person name="Grimwood J."/>
            <person name="Rokhsar D."/>
            <person name="Stacey G."/>
            <person name="Shoemaker R.C."/>
            <person name="Jackson S.A."/>
        </authorList>
    </citation>
    <scope>NUCLEOTIDE SEQUENCE</scope>
    <source>
        <strain evidence="2">cv. Williams 82</strain>
        <tissue evidence="1">Callus</tissue>
    </source>
</reference>
<sequence length="204" mass="23544">MIFAFTFDCIKLDKSINDSRGSPTIKIQGQLYNEVQNKINVISYHNEIEAHIVSSLSQMLDEHDTHAKSFRMVGDRLTHSEVHNVRLKLIANCEKDGRTYNVFTISEVVALIGGDFDMNSRRDIILETQNDQLQRMHELHSSYLGLQYPLLFSYGEDEYRVDILHRATSKNFSSFFLPPRCFSSSPPLLPPLKLQIPPHFYPKL</sequence>
<evidence type="ECO:0000313" key="1">
    <source>
        <dbReference type="EMBL" id="KRG99402.1"/>
    </source>
</evidence>
<accession>A0A0R0FAQ8</accession>
<evidence type="ECO:0000313" key="2">
    <source>
        <dbReference type="EnsemblPlants" id="KRG99402"/>
    </source>
</evidence>
<dbReference type="Gramene" id="KRG99402">
    <property type="protein sequence ID" value="KRG99402"/>
    <property type="gene ID" value="GLYMA_18G142400"/>
</dbReference>
<dbReference type="EMBL" id="CM000851">
    <property type="protein sequence ID" value="KRG99403.1"/>
    <property type="molecule type" value="Genomic_DNA"/>
</dbReference>
<dbReference type="PANTHER" id="PTHR45786">
    <property type="entry name" value="DNA BINDING PROTEIN-LIKE"/>
    <property type="match status" value="1"/>
</dbReference>
<evidence type="ECO:0000313" key="3">
    <source>
        <dbReference type="Proteomes" id="UP000008827"/>
    </source>
</evidence>
<evidence type="ECO:0008006" key="4">
    <source>
        <dbReference type="Google" id="ProtNLM"/>
    </source>
</evidence>
<keyword evidence="3" id="KW-1185">Reference proteome</keyword>
<dbReference type="EnsemblPlants" id="KRG99403">
    <property type="protein sequence ID" value="KRG99403"/>
    <property type="gene ID" value="GLYMA_18G142400"/>
</dbReference>
<proteinExistence type="predicted"/>
<dbReference type="EnsemblPlants" id="KRG99402">
    <property type="protein sequence ID" value="KRG99402"/>
    <property type="gene ID" value="GLYMA_18G142400"/>
</dbReference>
<dbReference type="EMBL" id="CM000851">
    <property type="protein sequence ID" value="KRG99402.1"/>
    <property type="molecule type" value="Genomic_DNA"/>
</dbReference>
<dbReference type="AlphaFoldDB" id="A0A0R0FAQ8"/>
<dbReference type="Gramene" id="KRG99403">
    <property type="protein sequence ID" value="KRG99403"/>
    <property type="gene ID" value="GLYMA_18G142400"/>
</dbReference>
<dbReference type="InParanoid" id="A0A0R0FAQ8"/>
<reference evidence="1" key="3">
    <citation type="submission" date="2018-07" db="EMBL/GenBank/DDBJ databases">
        <title>WGS assembly of Glycine max.</title>
        <authorList>
            <person name="Schmutz J."/>
            <person name="Cannon S."/>
            <person name="Schlueter J."/>
            <person name="Ma J."/>
            <person name="Mitros T."/>
            <person name="Nelson W."/>
            <person name="Hyten D."/>
            <person name="Song Q."/>
            <person name="Thelen J."/>
            <person name="Cheng J."/>
            <person name="Xu D."/>
            <person name="Hellsten U."/>
            <person name="May G."/>
            <person name="Yu Y."/>
            <person name="Sakurai T."/>
            <person name="Umezawa T."/>
            <person name="Bhattacharyya M."/>
            <person name="Sandhu D."/>
            <person name="Valliyodan B."/>
            <person name="Lindquist E."/>
            <person name="Peto M."/>
            <person name="Grant D."/>
            <person name="Shu S."/>
            <person name="Goodstein D."/>
            <person name="Barry K."/>
            <person name="Futrell-Griggs M."/>
            <person name="Abernathy B."/>
            <person name="Du J."/>
            <person name="Tian Z."/>
            <person name="Zhu L."/>
            <person name="Gill N."/>
            <person name="Joshi T."/>
            <person name="Libault M."/>
            <person name="Sethuraman A."/>
            <person name="Zhang X."/>
            <person name="Shinozaki K."/>
            <person name="Nguyen H."/>
            <person name="Wing R."/>
            <person name="Cregan P."/>
            <person name="Specht J."/>
            <person name="Grimwood J."/>
            <person name="Rokhsar D."/>
            <person name="Stacey G."/>
            <person name="Shoemaker R."/>
            <person name="Jackson S."/>
        </authorList>
    </citation>
    <scope>NUCLEOTIDE SEQUENCE</scope>
    <source>
        <tissue evidence="1">Callus</tissue>
    </source>
</reference>
<protein>
    <recommendedName>
        <fullName evidence="4">Helitron helicase-like domain-containing protein</fullName>
    </recommendedName>
</protein>
<dbReference type="Proteomes" id="UP000008827">
    <property type="component" value="Chromosome 18"/>
</dbReference>
<reference evidence="2" key="2">
    <citation type="submission" date="2018-02" db="UniProtKB">
        <authorList>
            <consortium name="EnsemblPlants"/>
        </authorList>
    </citation>
    <scope>IDENTIFICATION</scope>
    <source>
        <strain evidence="2">Williams 82</strain>
    </source>
</reference>
<organism evidence="1">
    <name type="scientific">Glycine max</name>
    <name type="common">Soybean</name>
    <name type="synonym">Glycine hispida</name>
    <dbReference type="NCBI Taxonomy" id="3847"/>
    <lineage>
        <taxon>Eukaryota</taxon>
        <taxon>Viridiplantae</taxon>
        <taxon>Streptophyta</taxon>
        <taxon>Embryophyta</taxon>
        <taxon>Tracheophyta</taxon>
        <taxon>Spermatophyta</taxon>
        <taxon>Magnoliopsida</taxon>
        <taxon>eudicotyledons</taxon>
        <taxon>Gunneridae</taxon>
        <taxon>Pentapetalae</taxon>
        <taxon>rosids</taxon>
        <taxon>fabids</taxon>
        <taxon>Fabales</taxon>
        <taxon>Fabaceae</taxon>
        <taxon>Papilionoideae</taxon>
        <taxon>50 kb inversion clade</taxon>
        <taxon>NPAAA clade</taxon>
        <taxon>indigoferoid/millettioid clade</taxon>
        <taxon>Phaseoleae</taxon>
        <taxon>Glycine</taxon>
        <taxon>Glycine subgen. Soja</taxon>
    </lineage>
</organism>